<name>A0A8T2XW42_POPDE</name>
<protein>
    <submittedName>
        <fullName evidence="1">Uncharacterized protein</fullName>
    </submittedName>
</protein>
<organism evidence="1 2">
    <name type="scientific">Populus deltoides</name>
    <name type="common">Eastern poplar</name>
    <name type="synonym">Eastern cottonwood</name>
    <dbReference type="NCBI Taxonomy" id="3696"/>
    <lineage>
        <taxon>Eukaryota</taxon>
        <taxon>Viridiplantae</taxon>
        <taxon>Streptophyta</taxon>
        <taxon>Embryophyta</taxon>
        <taxon>Tracheophyta</taxon>
        <taxon>Spermatophyta</taxon>
        <taxon>Magnoliopsida</taxon>
        <taxon>eudicotyledons</taxon>
        <taxon>Gunneridae</taxon>
        <taxon>Pentapetalae</taxon>
        <taxon>rosids</taxon>
        <taxon>fabids</taxon>
        <taxon>Malpighiales</taxon>
        <taxon>Salicaceae</taxon>
        <taxon>Saliceae</taxon>
        <taxon>Populus</taxon>
    </lineage>
</organism>
<evidence type="ECO:0000313" key="1">
    <source>
        <dbReference type="EMBL" id="KAH8497073.1"/>
    </source>
</evidence>
<dbReference type="AlphaFoldDB" id="A0A8T2XW42"/>
<gene>
    <name evidence="1" type="ORF">H0E87_019684</name>
</gene>
<dbReference type="Proteomes" id="UP000807159">
    <property type="component" value="Chromosome 10"/>
</dbReference>
<sequence length="77" mass="8153">GKTAIDVVAASAASLLAIAWAVTSKKTLSLLWIISKISTELNHLYSSSASHFPSECSIIDPNVTTLVPRDGILIEIC</sequence>
<keyword evidence="2" id="KW-1185">Reference proteome</keyword>
<evidence type="ECO:0000313" key="2">
    <source>
        <dbReference type="Proteomes" id="UP000807159"/>
    </source>
</evidence>
<reference evidence="1" key="1">
    <citation type="journal article" date="2021" name="J. Hered.">
        <title>Genome Assembly of Salicaceae Populus deltoides (Eastern Cottonwood) I-69 Based on Nanopore Sequencing and Hi-C Technologies.</title>
        <authorList>
            <person name="Bai S."/>
            <person name="Wu H."/>
            <person name="Zhang J."/>
            <person name="Pan Z."/>
            <person name="Zhao W."/>
            <person name="Li Z."/>
            <person name="Tong C."/>
        </authorList>
    </citation>
    <scope>NUCLEOTIDE SEQUENCE</scope>
    <source>
        <tissue evidence="1">Leaf</tissue>
    </source>
</reference>
<accession>A0A8T2XW42</accession>
<feature type="non-terminal residue" evidence="1">
    <location>
        <position position="77"/>
    </location>
</feature>
<dbReference type="EMBL" id="JACEGQ020000010">
    <property type="protein sequence ID" value="KAH8497073.1"/>
    <property type="molecule type" value="Genomic_DNA"/>
</dbReference>
<proteinExistence type="predicted"/>
<comment type="caution">
    <text evidence="1">The sequence shown here is derived from an EMBL/GenBank/DDBJ whole genome shotgun (WGS) entry which is preliminary data.</text>
</comment>